<dbReference type="EMBL" id="UGIX01000001">
    <property type="protein sequence ID" value="STP63766.1"/>
    <property type="molecule type" value="Genomic_DNA"/>
</dbReference>
<keyword evidence="5" id="KW-0456">Lyase</keyword>
<protein>
    <recommendedName>
        <fullName evidence="1">citrate lyase holo-[acyl-carrier protein] synthase</fullName>
        <ecNumber evidence="1">2.7.7.61</ecNumber>
    </recommendedName>
</protein>
<evidence type="ECO:0000256" key="4">
    <source>
        <dbReference type="ARBA" id="ARBA00048574"/>
    </source>
</evidence>
<dbReference type="InterPro" id="IPR005551">
    <property type="entry name" value="CitX"/>
</dbReference>
<dbReference type="GO" id="GO:0016829">
    <property type="term" value="F:lyase activity"/>
    <property type="evidence" value="ECO:0007669"/>
    <property type="project" value="UniProtKB-KW"/>
</dbReference>
<organism evidence="5 6">
    <name type="scientific">Enterococcus faecalis</name>
    <name type="common">Streptococcus faecalis</name>
    <dbReference type="NCBI Taxonomy" id="1351"/>
    <lineage>
        <taxon>Bacteria</taxon>
        <taxon>Bacillati</taxon>
        <taxon>Bacillota</taxon>
        <taxon>Bacilli</taxon>
        <taxon>Lactobacillales</taxon>
        <taxon>Enterococcaceae</taxon>
        <taxon>Enterococcus</taxon>
    </lineage>
</organism>
<dbReference type="GO" id="GO:0050519">
    <property type="term" value="F:holo-citrate lyase synthase activity"/>
    <property type="evidence" value="ECO:0007669"/>
    <property type="project" value="UniProtKB-EC"/>
</dbReference>
<dbReference type="Proteomes" id="UP000254396">
    <property type="component" value="Unassembled WGS sequence"/>
</dbReference>
<gene>
    <name evidence="5" type="ORF">NCTC13379_00611</name>
</gene>
<evidence type="ECO:0000256" key="1">
    <source>
        <dbReference type="ARBA" id="ARBA00012524"/>
    </source>
</evidence>
<evidence type="ECO:0000256" key="3">
    <source>
        <dbReference type="ARBA" id="ARBA00022695"/>
    </source>
</evidence>
<accession>A0AAX2KN32</accession>
<dbReference type="Pfam" id="PF03802">
    <property type="entry name" value="CitX"/>
    <property type="match status" value="1"/>
</dbReference>
<sequence>MWYAMFNGEKVTLLEMLDAREQRAATQKELLETAPEASLLSATMNIPGEVKNSPTLTAVFLEVIDEVEQQLLDQVPIVNFYRNEKTGPEYYLAVSLAPQELKQRMVKIEETHPYGRLVDLDVLWGNEELKSLHRGDLGLPPRRCFICQEVAKVCGRNRRHSLEAMQEKITEIILTRKEQPSE</sequence>
<dbReference type="NCBIfam" id="NF002383">
    <property type="entry name" value="PRK01392.1"/>
    <property type="match status" value="1"/>
</dbReference>
<keyword evidence="2" id="KW-0808">Transferase</keyword>
<dbReference type="AlphaFoldDB" id="A0AAX2KN32"/>
<keyword evidence="3" id="KW-0548">Nucleotidyltransferase</keyword>
<reference evidence="5 6" key="1">
    <citation type="submission" date="2018-06" db="EMBL/GenBank/DDBJ databases">
        <authorList>
            <consortium name="Pathogen Informatics"/>
            <person name="Doyle S."/>
        </authorList>
    </citation>
    <scope>NUCLEOTIDE SEQUENCE [LARGE SCALE GENOMIC DNA]</scope>
    <source>
        <strain evidence="5 6">NCTC13379</strain>
    </source>
</reference>
<proteinExistence type="predicted"/>
<dbReference type="NCBIfam" id="TIGR03124">
    <property type="entry name" value="citrate_citX"/>
    <property type="match status" value="1"/>
</dbReference>
<name>A0AAX2KN32_ENTFL</name>
<dbReference type="EC" id="2.7.7.61" evidence="1"/>
<evidence type="ECO:0000313" key="5">
    <source>
        <dbReference type="EMBL" id="STP63766.1"/>
    </source>
</evidence>
<dbReference type="GO" id="GO:0051191">
    <property type="term" value="P:prosthetic group biosynthetic process"/>
    <property type="evidence" value="ECO:0007669"/>
    <property type="project" value="InterPro"/>
</dbReference>
<comment type="catalytic activity">
    <reaction evidence="4">
        <text>apo-[citrate lyase ACP] + 2'-(5''-triphospho-alpha-D-ribosyl)-3'-dephospho-CoA = holo-[citrate lyase ACP] + diphosphate</text>
        <dbReference type="Rhea" id="RHEA:16333"/>
        <dbReference type="Rhea" id="RHEA-COMP:10157"/>
        <dbReference type="Rhea" id="RHEA-COMP:10158"/>
        <dbReference type="ChEBI" id="CHEBI:29999"/>
        <dbReference type="ChEBI" id="CHEBI:33019"/>
        <dbReference type="ChEBI" id="CHEBI:61378"/>
        <dbReference type="ChEBI" id="CHEBI:82683"/>
        <dbReference type="EC" id="2.7.7.61"/>
    </reaction>
</comment>
<evidence type="ECO:0000256" key="2">
    <source>
        <dbReference type="ARBA" id="ARBA00022679"/>
    </source>
</evidence>
<comment type="caution">
    <text evidence="5">The sequence shown here is derived from an EMBL/GenBank/DDBJ whole genome shotgun (WGS) entry which is preliminary data.</text>
</comment>
<evidence type="ECO:0000313" key="6">
    <source>
        <dbReference type="Proteomes" id="UP000254396"/>
    </source>
</evidence>